<reference evidence="8 9" key="1">
    <citation type="submission" date="2024-01" db="EMBL/GenBank/DDBJ databases">
        <title>Unpublished Manusciprt.</title>
        <authorList>
            <person name="Duman M."/>
            <person name="Valdes E.G."/>
            <person name="Ajmi N."/>
            <person name="Altun S."/>
            <person name="Saticioglu I.B."/>
        </authorList>
    </citation>
    <scope>NUCLEOTIDE SEQUENCE [LARGE SCALE GENOMIC DNA]</scope>
    <source>
        <strain evidence="8 9">120P</strain>
    </source>
</reference>
<dbReference type="Gene3D" id="3.40.50.2300">
    <property type="match status" value="1"/>
</dbReference>
<dbReference type="SUPFAM" id="SSF46894">
    <property type="entry name" value="C-terminal effector domain of the bipartite response regulators"/>
    <property type="match status" value="1"/>
</dbReference>
<dbReference type="CDD" id="cd17535">
    <property type="entry name" value="REC_NarL-like"/>
    <property type="match status" value="1"/>
</dbReference>
<evidence type="ECO:0000313" key="8">
    <source>
        <dbReference type="EMBL" id="MEE1865199.1"/>
    </source>
</evidence>
<keyword evidence="2" id="KW-0805">Transcription regulation</keyword>
<evidence type="ECO:0000256" key="1">
    <source>
        <dbReference type="ARBA" id="ARBA00022553"/>
    </source>
</evidence>
<dbReference type="Proteomes" id="UP001307839">
    <property type="component" value="Unassembled WGS sequence"/>
</dbReference>
<dbReference type="SMART" id="SM00421">
    <property type="entry name" value="HTH_LUXR"/>
    <property type="match status" value="1"/>
</dbReference>
<sequence length="205" mass="22685">MTSVLIVDDHSTIRFAVRMLLERESFTVVGEADDGHCAIQSARDLSPDVVILDIALPGMDGLRVLQRLQLLEPAPRIMVLTGQSAEMFARRCLDAGASAFVRKDEDLESLMAALKAMIKGYSIFPELSSQQGPLLNEQQRMAKLSNQELTVLRLLTEGHSNNLIADSLHLSAKTVSTYKTRIMEKLEVGSFVELVDLARRHLPGQ</sequence>
<dbReference type="Gene3D" id="1.10.10.10">
    <property type="entry name" value="Winged helix-like DNA-binding domain superfamily/Winged helix DNA-binding domain"/>
    <property type="match status" value="1"/>
</dbReference>
<comment type="caution">
    <text evidence="8">The sequence shown here is derived from an EMBL/GenBank/DDBJ whole genome shotgun (WGS) entry which is preliminary data.</text>
</comment>
<dbReference type="InterPro" id="IPR036388">
    <property type="entry name" value="WH-like_DNA-bd_sf"/>
</dbReference>
<evidence type="ECO:0000259" key="7">
    <source>
        <dbReference type="PROSITE" id="PS50110"/>
    </source>
</evidence>
<dbReference type="InterPro" id="IPR016032">
    <property type="entry name" value="Sig_transdc_resp-reg_C-effctor"/>
</dbReference>
<dbReference type="SMART" id="SM00448">
    <property type="entry name" value="REC"/>
    <property type="match status" value="1"/>
</dbReference>
<gene>
    <name evidence="8" type="ORF">V0R53_02205</name>
</gene>
<proteinExistence type="predicted"/>
<dbReference type="PANTHER" id="PTHR43214">
    <property type="entry name" value="TWO-COMPONENT RESPONSE REGULATOR"/>
    <property type="match status" value="1"/>
</dbReference>
<organism evidence="8 9">
    <name type="scientific">Pseudomonas auratipiscis</name>
    <dbReference type="NCBI Taxonomy" id="3115853"/>
    <lineage>
        <taxon>Bacteria</taxon>
        <taxon>Pseudomonadati</taxon>
        <taxon>Pseudomonadota</taxon>
        <taxon>Gammaproteobacteria</taxon>
        <taxon>Pseudomonadales</taxon>
        <taxon>Pseudomonadaceae</taxon>
        <taxon>Pseudomonas</taxon>
    </lineage>
</organism>
<dbReference type="InterPro" id="IPR039420">
    <property type="entry name" value="WalR-like"/>
</dbReference>
<evidence type="ECO:0000256" key="2">
    <source>
        <dbReference type="ARBA" id="ARBA00023015"/>
    </source>
</evidence>
<protein>
    <submittedName>
        <fullName evidence="8">Response regulator transcription factor</fullName>
    </submittedName>
</protein>
<keyword evidence="1 5" id="KW-0597">Phosphoprotein</keyword>
<dbReference type="Pfam" id="PF00196">
    <property type="entry name" value="GerE"/>
    <property type="match status" value="1"/>
</dbReference>
<dbReference type="AlphaFoldDB" id="A0AB35WP70"/>
<feature type="domain" description="HTH luxR-type" evidence="6">
    <location>
        <begin position="137"/>
        <end position="202"/>
    </location>
</feature>
<dbReference type="Pfam" id="PF00072">
    <property type="entry name" value="Response_reg"/>
    <property type="match status" value="1"/>
</dbReference>
<evidence type="ECO:0000313" key="9">
    <source>
        <dbReference type="Proteomes" id="UP001307839"/>
    </source>
</evidence>
<dbReference type="SUPFAM" id="SSF52172">
    <property type="entry name" value="CheY-like"/>
    <property type="match status" value="1"/>
</dbReference>
<dbReference type="CDD" id="cd06170">
    <property type="entry name" value="LuxR_C_like"/>
    <property type="match status" value="1"/>
</dbReference>
<dbReference type="RefSeq" id="WP_330078717.1">
    <property type="nucleotide sequence ID" value="NZ_JAZDCU010000001.1"/>
</dbReference>
<name>A0AB35WP70_9PSED</name>
<evidence type="ECO:0000256" key="4">
    <source>
        <dbReference type="ARBA" id="ARBA00023163"/>
    </source>
</evidence>
<feature type="domain" description="Response regulatory" evidence="7">
    <location>
        <begin position="3"/>
        <end position="118"/>
    </location>
</feature>
<dbReference type="InterPro" id="IPR011006">
    <property type="entry name" value="CheY-like_superfamily"/>
</dbReference>
<keyword evidence="4" id="KW-0804">Transcription</keyword>
<dbReference type="GO" id="GO:0003677">
    <property type="term" value="F:DNA binding"/>
    <property type="evidence" value="ECO:0007669"/>
    <property type="project" value="UniProtKB-KW"/>
</dbReference>
<dbReference type="InterPro" id="IPR000792">
    <property type="entry name" value="Tscrpt_reg_LuxR_C"/>
</dbReference>
<accession>A0AB35WP70</accession>
<dbReference type="InterPro" id="IPR058245">
    <property type="entry name" value="NreC/VraR/RcsB-like_REC"/>
</dbReference>
<keyword evidence="9" id="KW-1185">Reference proteome</keyword>
<dbReference type="PROSITE" id="PS00622">
    <property type="entry name" value="HTH_LUXR_1"/>
    <property type="match status" value="1"/>
</dbReference>
<evidence type="ECO:0000259" key="6">
    <source>
        <dbReference type="PROSITE" id="PS50043"/>
    </source>
</evidence>
<dbReference type="PANTHER" id="PTHR43214:SF41">
    <property type="entry name" value="NITRATE_NITRITE RESPONSE REGULATOR PROTEIN NARP"/>
    <property type="match status" value="1"/>
</dbReference>
<dbReference type="InterPro" id="IPR001789">
    <property type="entry name" value="Sig_transdc_resp-reg_receiver"/>
</dbReference>
<dbReference type="GO" id="GO:0006355">
    <property type="term" value="P:regulation of DNA-templated transcription"/>
    <property type="evidence" value="ECO:0007669"/>
    <property type="project" value="InterPro"/>
</dbReference>
<keyword evidence="3" id="KW-0238">DNA-binding</keyword>
<feature type="modified residue" description="4-aspartylphosphate" evidence="5">
    <location>
        <position position="53"/>
    </location>
</feature>
<dbReference type="PROSITE" id="PS50110">
    <property type="entry name" value="RESPONSE_REGULATORY"/>
    <property type="match status" value="1"/>
</dbReference>
<dbReference type="PRINTS" id="PR00038">
    <property type="entry name" value="HTHLUXR"/>
</dbReference>
<dbReference type="EMBL" id="JAZDQP010000001">
    <property type="protein sequence ID" value="MEE1865199.1"/>
    <property type="molecule type" value="Genomic_DNA"/>
</dbReference>
<evidence type="ECO:0000256" key="3">
    <source>
        <dbReference type="ARBA" id="ARBA00023125"/>
    </source>
</evidence>
<dbReference type="GO" id="GO:0000160">
    <property type="term" value="P:phosphorelay signal transduction system"/>
    <property type="evidence" value="ECO:0007669"/>
    <property type="project" value="InterPro"/>
</dbReference>
<dbReference type="PROSITE" id="PS50043">
    <property type="entry name" value="HTH_LUXR_2"/>
    <property type="match status" value="1"/>
</dbReference>
<evidence type="ECO:0000256" key="5">
    <source>
        <dbReference type="PROSITE-ProRule" id="PRU00169"/>
    </source>
</evidence>